<dbReference type="GeneTree" id="ENSGT00390000017252"/>
<dbReference type="Proteomes" id="UP000472265">
    <property type="component" value="Chromosome 22"/>
</dbReference>
<dbReference type="SUPFAM" id="SSF52058">
    <property type="entry name" value="L domain-like"/>
    <property type="match status" value="1"/>
</dbReference>
<dbReference type="GO" id="GO:0045669">
    <property type="term" value="P:positive regulation of osteoblast differentiation"/>
    <property type="evidence" value="ECO:0007669"/>
    <property type="project" value="TreeGrafter"/>
</dbReference>
<dbReference type="PROSITE" id="PS00022">
    <property type="entry name" value="EGF_1"/>
    <property type="match status" value="1"/>
</dbReference>
<dbReference type="PANTHER" id="PTHR15926:SF1">
    <property type="entry name" value="ALL-TRANS RETINOIC ACID-INDUCED DIFFERENTIATION FACTOR"/>
    <property type="match status" value="1"/>
</dbReference>
<keyword evidence="2" id="KW-1133">Transmembrane helix</keyword>
<evidence type="ECO:0000259" key="3">
    <source>
        <dbReference type="PROSITE" id="PS00022"/>
    </source>
</evidence>
<keyword evidence="5" id="KW-1185">Reference proteome</keyword>
<dbReference type="InterPro" id="IPR000742">
    <property type="entry name" value="EGF"/>
</dbReference>
<dbReference type="FunCoup" id="A0A671VB04">
    <property type="interactions" value="592"/>
</dbReference>
<accession>A0A671VB04</accession>
<feature type="region of interest" description="Disordered" evidence="1">
    <location>
        <begin position="1"/>
        <end position="22"/>
    </location>
</feature>
<organism evidence="4 5">
    <name type="scientific">Sparus aurata</name>
    <name type="common">Gilthead sea bream</name>
    <dbReference type="NCBI Taxonomy" id="8175"/>
    <lineage>
        <taxon>Eukaryota</taxon>
        <taxon>Metazoa</taxon>
        <taxon>Chordata</taxon>
        <taxon>Craniata</taxon>
        <taxon>Vertebrata</taxon>
        <taxon>Euteleostomi</taxon>
        <taxon>Actinopterygii</taxon>
        <taxon>Neopterygii</taxon>
        <taxon>Teleostei</taxon>
        <taxon>Neoteleostei</taxon>
        <taxon>Acanthomorphata</taxon>
        <taxon>Eupercaria</taxon>
        <taxon>Spariformes</taxon>
        <taxon>Sparidae</taxon>
        <taxon>Sparus</taxon>
    </lineage>
</organism>
<proteinExistence type="predicted"/>
<evidence type="ECO:0000256" key="1">
    <source>
        <dbReference type="SAM" id="MobiDB-lite"/>
    </source>
</evidence>
<evidence type="ECO:0000256" key="2">
    <source>
        <dbReference type="SAM" id="Phobius"/>
    </source>
</evidence>
<gene>
    <name evidence="4" type="primary">atraid</name>
</gene>
<dbReference type="Ensembl" id="ENSSAUT00010023250.1">
    <property type="protein sequence ID" value="ENSSAUP00010022011.1"/>
    <property type="gene ID" value="ENSSAUG00010009719.1"/>
</dbReference>
<name>A0A671VB04_SPAAU</name>
<dbReference type="InParanoid" id="A0A671VB04"/>
<sequence>MHFSWKHRPTTSPQTPPPPPPPLALRWRRRHHSLPTKSTAVTVGGDYRGGGGSSTVHPLVSVCELCSGTVLNGTEVGQLCSSSAGRIDGRCCLKNDNTSDPERIIGLDLSNCSLTHIGDLQGASTALMVDLSLNPIVNVSDTAFQGFIELNHLILPQDIVCPGGNTSWGKVEVKQGKRLCEGQKSMCNQTGQLSVNCPENSLCAPYGPGFFECSCADNYHGYKCLREGEFPALQVFGPLGASTVVISVLLWVTQRRKAKAL</sequence>
<evidence type="ECO:0000313" key="4">
    <source>
        <dbReference type="Ensembl" id="ENSSAUP00010022011.1"/>
    </source>
</evidence>
<evidence type="ECO:0000313" key="5">
    <source>
        <dbReference type="Proteomes" id="UP000472265"/>
    </source>
</evidence>
<dbReference type="InterPro" id="IPR042350">
    <property type="entry name" value="ATRAID"/>
</dbReference>
<keyword evidence="2" id="KW-0812">Transmembrane</keyword>
<dbReference type="PANTHER" id="PTHR15926">
    <property type="entry name" value="ALL-TRANS RETINOIC ACID-INDUCED DIFFERENTIATION FACTOR"/>
    <property type="match status" value="1"/>
</dbReference>
<protein>
    <submittedName>
        <fullName evidence="4">All-trans retinoic acid-induced differentiation factor</fullName>
    </submittedName>
</protein>
<reference evidence="4" key="3">
    <citation type="submission" date="2025-09" db="UniProtKB">
        <authorList>
            <consortium name="Ensembl"/>
        </authorList>
    </citation>
    <scope>IDENTIFICATION</scope>
</reference>
<keyword evidence="2" id="KW-0472">Membrane</keyword>
<feature type="domain" description="EGF-like" evidence="3">
    <location>
        <begin position="213"/>
        <end position="224"/>
    </location>
</feature>
<reference evidence="4" key="1">
    <citation type="submission" date="2021-04" db="EMBL/GenBank/DDBJ databases">
        <authorList>
            <consortium name="Wellcome Sanger Institute Data Sharing"/>
        </authorList>
    </citation>
    <scope>NUCLEOTIDE SEQUENCE [LARGE SCALE GENOMIC DNA]</scope>
</reference>
<dbReference type="AlphaFoldDB" id="A0A671VB04"/>
<reference evidence="4" key="2">
    <citation type="submission" date="2025-08" db="UniProtKB">
        <authorList>
            <consortium name="Ensembl"/>
        </authorList>
    </citation>
    <scope>IDENTIFICATION</scope>
</reference>
<feature type="transmembrane region" description="Helical" evidence="2">
    <location>
        <begin position="232"/>
        <end position="252"/>
    </location>
</feature>